<keyword evidence="2" id="KW-1133">Transmembrane helix</keyword>
<proteinExistence type="predicted"/>
<gene>
    <name evidence="4" type="ORF">V5R04_00275</name>
</gene>
<accession>A0AAU7DW46</accession>
<keyword evidence="2" id="KW-0472">Membrane</keyword>
<organism evidence="4">
    <name type="scientific">Jonesiaceae bacterium BS-20</name>
    <dbReference type="NCBI Taxonomy" id="3120821"/>
    <lineage>
        <taxon>Bacteria</taxon>
        <taxon>Bacillati</taxon>
        <taxon>Actinomycetota</taxon>
        <taxon>Actinomycetes</taxon>
        <taxon>Micrococcales</taxon>
        <taxon>Jonesiaceae</taxon>
    </lineage>
</organism>
<dbReference type="Pfam" id="PF26526">
    <property type="entry name" value="DUF8175"/>
    <property type="match status" value="1"/>
</dbReference>
<evidence type="ECO:0000256" key="1">
    <source>
        <dbReference type="SAM" id="MobiDB-lite"/>
    </source>
</evidence>
<keyword evidence="2" id="KW-0812">Transmembrane</keyword>
<feature type="region of interest" description="Disordered" evidence="1">
    <location>
        <begin position="42"/>
        <end position="87"/>
    </location>
</feature>
<dbReference type="EMBL" id="CP146203">
    <property type="protein sequence ID" value="XBH21701.1"/>
    <property type="molecule type" value="Genomic_DNA"/>
</dbReference>
<name>A0AAU7DW46_9MICO</name>
<feature type="compositionally biased region" description="Acidic residues" evidence="1">
    <location>
        <begin position="58"/>
        <end position="69"/>
    </location>
</feature>
<feature type="domain" description="DUF8175" evidence="3">
    <location>
        <begin position="83"/>
        <end position="256"/>
    </location>
</feature>
<protein>
    <recommendedName>
        <fullName evidence="3">DUF8175 domain-containing protein</fullName>
    </recommendedName>
</protein>
<evidence type="ECO:0000259" key="3">
    <source>
        <dbReference type="Pfam" id="PF26526"/>
    </source>
</evidence>
<sequence length="265" mass="28341">MTEESNTETRESPLQSPLFIIGAIFAVIILGLGIWLGVAAPGKQPSEPAPSSTVTEPVDGEVLGDPEQEIPEHSSEVNGEVDAPSGTASVCGLAPGNQDVPFDGFDTVPVPVGQRMTVPGVDGIGPGITDGISRCFAHSPTGAILAAANFISWTSSQQQLPTMLETLILQDSRSDFMLRQARDEWDGSSGTPFSIHGYSYDYQGENDALVVLAVSMFDHPGQYIGFPVPLTWADGDWKVVVPATYAWGEYPITSMEHEGYVRWGE</sequence>
<dbReference type="AlphaFoldDB" id="A0AAU7DW46"/>
<feature type="transmembrane region" description="Helical" evidence="2">
    <location>
        <begin position="18"/>
        <end position="38"/>
    </location>
</feature>
<dbReference type="InterPro" id="IPR058488">
    <property type="entry name" value="DUF8175"/>
</dbReference>
<evidence type="ECO:0000313" key="4">
    <source>
        <dbReference type="EMBL" id="XBH21701.1"/>
    </source>
</evidence>
<reference evidence="4" key="1">
    <citation type="submission" date="2024-02" db="EMBL/GenBank/DDBJ databases">
        <title>Tomenella chthoni gen. nov. sp. nov., a member of the family Jonesiaceae isolated from bat guano.</title>
        <authorList>
            <person name="Miller S.L."/>
            <person name="King J."/>
            <person name="Sankaranarayanan K."/>
            <person name="Lawson P.A."/>
        </authorList>
    </citation>
    <scope>NUCLEOTIDE SEQUENCE</scope>
    <source>
        <strain evidence="4">BS-20</strain>
    </source>
</reference>
<evidence type="ECO:0000256" key="2">
    <source>
        <dbReference type="SAM" id="Phobius"/>
    </source>
</evidence>